<dbReference type="EMBL" id="JAZBJZ010000171">
    <property type="protein sequence ID" value="MEE3719789.1"/>
    <property type="molecule type" value="Genomic_DNA"/>
</dbReference>
<feature type="coiled-coil region" evidence="1">
    <location>
        <begin position="9"/>
        <end position="83"/>
    </location>
</feature>
<name>A0AAW9Q761_9CYAN</name>
<evidence type="ECO:0000313" key="3">
    <source>
        <dbReference type="Proteomes" id="UP001333818"/>
    </source>
</evidence>
<evidence type="ECO:0000313" key="2">
    <source>
        <dbReference type="EMBL" id="MEE3719789.1"/>
    </source>
</evidence>
<evidence type="ECO:0000256" key="1">
    <source>
        <dbReference type="SAM" id="Coils"/>
    </source>
</evidence>
<keyword evidence="3" id="KW-1185">Reference proteome</keyword>
<sequence length="120" mass="13720">MSVGKSSEWDELEAQLQQAEQLLQEVKQRLSQVKTGQRDRQALQQQQADLQAEIKQDLPSEQKAQLKQELDKITEQLELVEVDLESRLLSWNSFREPFWQIVRFGGVGVLLGVLLKSCAG</sequence>
<comment type="caution">
    <text evidence="2">The sequence shown here is derived from an EMBL/GenBank/DDBJ whole genome shotgun (WGS) entry which is preliminary data.</text>
</comment>
<dbReference type="Proteomes" id="UP001333818">
    <property type="component" value="Unassembled WGS sequence"/>
</dbReference>
<evidence type="ECO:0008006" key="4">
    <source>
        <dbReference type="Google" id="ProtNLM"/>
    </source>
</evidence>
<proteinExistence type="predicted"/>
<organism evidence="2 3">
    <name type="scientific">Tumidithrix elongata BACA0141</name>
    <dbReference type="NCBI Taxonomy" id="2716417"/>
    <lineage>
        <taxon>Bacteria</taxon>
        <taxon>Bacillati</taxon>
        <taxon>Cyanobacteriota</taxon>
        <taxon>Cyanophyceae</taxon>
        <taxon>Pseudanabaenales</taxon>
        <taxon>Pseudanabaenaceae</taxon>
        <taxon>Tumidithrix</taxon>
        <taxon>Tumidithrix elongata</taxon>
    </lineage>
</organism>
<gene>
    <name evidence="2" type="ORF">V2H45_23890</name>
</gene>
<dbReference type="RefSeq" id="WP_330486226.1">
    <property type="nucleotide sequence ID" value="NZ_JAZBJZ010000171.1"/>
</dbReference>
<protein>
    <recommendedName>
        <fullName evidence="4">DUF2203 domain-containing protein</fullName>
    </recommendedName>
</protein>
<accession>A0AAW9Q761</accession>
<keyword evidence="1" id="KW-0175">Coiled coil</keyword>
<dbReference type="AlphaFoldDB" id="A0AAW9Q761"/>
<reference evidence="2" key="1">
    <citation type="submission" date="2024-01" db="EMBL/GenBank/DDBJ databases">
        <title>Bank of Algae and Cyanobacteria of the Azores (BACA) strain genomes.</title>
        <authorList>
            <person name="Luz R."/>
            <person name="Cordeiro R."/>
            <person name="Fonseca A."/>
            <person name="Goncalves V."/>
        </authorList>
    </citation>
    <scope>NUCLEOTIDE SEQUENCE</scope>
    <source>
        <strain evidence="2">BACA0141</strain>
    </source>
</reference>